<organism evidence="2 3">
    <name type="scientific">Methylobacterium persicinum</name>
    <dbReference type="NCBI Taxonomy" id="374426"/>
    <lineage>
        <taxon>Bacteria</taxon>
        <taxon>Pseudomonadati</taxon>
        <taxon>Pseudomonadota</taxon>
        <taxon>Alphaproteobacteria</taxon>
        <taxon>Hyphomicrobiales</taxon>
        <taxon>Methylobacteriaceae</taxon>
        <taxon>Methylobacterium</taxon>
    </lineage>
</organism>
<feature type="compositionally biased region" description="Pro residues" evidence="1">
    <location>
        <begin position="15"/>
        <end position="27"/>
    </location>
</feature>
<dbReference type="RefSeq" id="WP_238248145.1">
    <property type="nucleotide sequence ID" value="NZ_BPQX01000015.1"/>
</dbReference>
<dbReference type="Proteomes" id="UP001236369">
    <property type="component" value="Unassembled WGS sequence"/>
</dbReference>
<reference evidence="2 3" key="1">
    <citation type="submission" date="2023-07" db="EMBL/GenBank/DDBJ databases">
        <title>Genomic Encyclopedia of Type Strains, Phase IV (KMG-IV): sequencing the most valuable type-strain genomes for metagenomic binning, comparative biology and taxonomic classification.</title>
        <authorList>
            <person name="Goeker M."/>
        </authorList>
    </citation>
    <scope>NUCLEOTIDE SEQUENCE [LARGE SCALE GENOMIC DNA]</scope>
    <source>
        <strain evidence="2 3">DSM 19562</strain>
    </source>
</reference>
<sequence>MRKTDEDERPRDPAPPKIPGALTPPVPWDGHPAPDAGIRDKDSEGQTKPATPITSGFGSFEG</sequence>
<proteinExistence type="predicted"/>
<feature type="region of interest" description="Disordered" evidence="1">
    <location>
        <begin position="1"/>
        <end position="62"/>
    </location>
</feature>
<evidence type="ECO:0000313" key="2">
    <source>
        <dbReference type="EMBL" id="MDQ0442294.1"/>
    </source>
</evidence>
<feature type="compositionally biased region" description="Polar residues" evidence="1">
    <location>
        <begin position="46"/>
        <end position="62"/>
    </location>
</feature>
<keyword evidence="3" id="KW-1185">Reference proteome</keyword>
<accession>A0ABU0HIZ6</accession>
<evidence type="ECO:0000256" key="1">
    <source>
        <dbReference type="SAM" id="MobiDB-lite"/>
    </source>
</evidence>
<name>A0ABU0HIZ6_9HYPH</name>
<gene>
    <name evidence="2" type="ORF">QO016_001788</name>
</gene>
<dbReference type="EMBL" id="JAUSVV010000003">
    <property type="protein sequence ID" value="MDQ0442294.1"/>
    <property type="molecule type" value="Genomic_DNA"/>
</dbReference>
<feature type="compositionally biased region" description="Basic and acidic residues" evidence="1">
    <location>
        <begin position="1"/>
        <end position="14"/>
    </location>
</feature>
<comment type="caution">
    <text evidence="2">The sequence shown here is derived from an EMBL/GenBank/DDBJ whole genome shotgun (WGS) entry which is preliminary data.</text>
</comment>
<protein>
    <submittedName>
        <fullName evidence="2">Uncharacterized protein</fullName>
    </submittedName>
</protein>
<evidence type="ECO:0000313" key="3">
    <source>
        <dbReference type="Proteomes" id="UP001236369"/>
    </source>
</evidence>